<gene>
    <name evidence="2" type="ORF">HGO26_05575</name>
</gene>
<reference evidence="2 3" key="1">
    <citation type="submission" date="2020-04" db="EMBL/GenBank/DDBJ databases">
        <title>The first description of lens atrophy caused by putative novel Shewanella sp. that is a new emerging pathogen for cultured rainbow trout?</title>
        <authorList>
            <person name="Saticioglu I.B."/>
            <person name="Duman M."/>
            <person name="Altun S."/>
        </authorList>
    </citation>
    <scope>NUCLEOTIDE SEQUENCE [LARGE SCALE GENOMIC DNA]</scope>
    <source>
        <strain evidence="2 3">S-1</strain>
    </source>
</reference>
<protein>
    <recommendedName>
        <fullName evidence="1">KAP NTPase domain-containing protein</fullName>
    </recommendedName>
</protein>
<keyword evidence="3" id="KW-1185">Reference proteome</keyword>
<name>A0ABX1KLS9_9GAMM</name>
<sequence>MSHADSGKAFSTCVYQNVRIKQADAFTRFIDSRSSTKAYVVNLNGAWGTGKSFFVNNWCHRLKENSYASIKIDVWESDYLNDPLAILTSELLTELEKYDIVDFYESEKRIFNVGWKLAKNFLPVIMMAIGQHYLGKDFNEILKEIGVSTKDLANDRNSPVNRMGDFGEHIFSTHKMHKEFVHDFKRELTNLISIVCEKSGKDRVYIFIDELDRCRPTYAIEMLEVVKHLFDIPRLVFVMSTDTKQLESSIKSLYGEQFDAEEYLSRFFQRRLTLSKPKYFDFVKSMDAFSLVNFENCLIYPPMDKESAQSVFALFCEYNDVSLRRAEQLCARVDAALVNLPSNAAVFFLELVGSIFSYELYPKYNIKYNNMFEHGPHEQNGFKYNIKIIGNVNDINPNTVLNFHRVVWDLILSFKNSYGNKHGLSSIIEKDIFQNFTGGIERCYVQKRVGGLPYFIGHLPTSDVKAVDMLVELLNKINSDKAIILSGDDLEEFLHIFESIS</sequence>
<evidence type="ECO:0000313" key="2">
    <source>
        <dbReference type="EMBL" id="NLQ22347.1"/>
    </source>
</evidence>
<dbReference type="Pfam" id="PF07693">
    <property type="entry name" value="KAP_NTPase"/>
    <property type="match status" value="1"/>
</dbReference>
<organism evidence="2 3">
    <name type="scientific">Shewanella oncorhynchi</name>
    <dbReference type="NCBI Taxonomy" id="2726434"/>
    <lineage>
        <taxon>Bacteria</taxon>
        <taxon>Pseudomonadati</taxon>
        <taxon>Pseudomonadota</taxon>
        <taxon>Gammaproteobacteria</taxon>
        <taxon>Alteromonadales</taxon>
        <taxon>Shewanellaceae</taxon>
        <taxon>Shewanella</taxon>
    </lineage>
</organism>
<proteinExistence type="predicted"/>
<dbReference type="Proteomes" id="UP000527352">
    <property type="component" value="Unassembled WGS sequence"/>
</dbReference>
<feature type="domain" description="KAP NTPase" evidence="1">
    <location>
        <begin position="20"/>
        <end position="276"/>
    </location>
</feature>
<dbReference type="RefSeq" id="WP_168823825.1">
    <property type="nucleotide sequence ID" value="NZ_JABAEB010000003.1"/>
</dbReference>
<dbReference type="SUPFAM" id="SSF52540">
    <property type="entry name" value="P-loop containing nucleoside triphosphate hydrolases"/>
    <property type="match status" value="1"/>
</dbReference>
<comment type="caution">
    <text evidence="2">The sequence shown here is derived from an EMBL/GenBank/DDBJ whole genome shotgun (WGS) entry which is preliminary data.</text>
</comment>
<evidence type="ECO:0000313" key="3">
    <source>
        <dbReference type="Proteomes" id="UP000527352"/>
    </source>
</evidence>
<dbReference type="InterPro" id="IPR011646">
    <property type="entry name" value="KAP_P-loop"/>
</dbReference>
<dbReference type="InterPro" id="IPR027417">
    <property type="entry name" value="P-loop_NTPase"/>
</dbReference>
<evidence type="ECO:0000259" key="1">
    <source>
        <dbReference type="Pfam" id="PF07693"/>
    </source>
</evidence>
<dbReference type="Gene3D" id="3.40.50.300">
    <property type="entry name" value="P-loop containing nucleotide triphosphate hydrolases"/>
    <property type="match status" value="1"/>
</dbReference>
<dbReference type="EMBL" id="JABAEB010000003">
    <property type="protein sequence ID" value="NLQ22347.1"/>
    <property type="molecule type" value="Genomic_DNA"/>
</dbReference>
<accession>A0ABX1KLS9</accession>